<name>A0A7C3SHK4_9BACT</name>
<feature type="transmembrane region" description="Helical" evidence="6">
    <location>
        <begin position="6"/>
        <end position="27"/>
    </location>
</feature>
<evidence type="ECO:0000313" key="8">
    <source>
        <dbReference type="EMBL" id="HGB13664.1"/>
    </source>
</evidence>
<sequence>MKSLVLLILAATFVSVCLLTYGLVVFLNSRRSIRERFTKRKKEEDPLLKLRRADKKSQLKNRIIAYISSFGKFAVKDEKEDLSEFTNLRMTLVRAGFRHSSSPAVYFGLRVLLALGFPAIFMAYVLLFKHGADSFSLMSALVLSALGYYSPVYGLRFIAKRRMDRIDRALPDVLDLLIVSMEAGLSLQASLNRVALECERLSKELSRELQITNAELRAGIPRDTALKNFADRTGVQSVKSLVALMIQSEKMGASISQSLRTHASFSRVQRAQKAEEIAAKMPVKIVFPTLFCIFPALFIVILGPAGISIYRNLLKS</sequence>
<feature type="domain" description="Type II secretion system protein GspF" evidence="7">
    <location>
        <begin position="174"/>
        <end position="302"/>
    </location>
</feature>
<keyword evidence="2" id="KW-1003">Cell membrane</keyword>
<evidence type="ECO:0000256" key="4">
    <source>
        <dbReference type="ARBA" id="ARBA00022989"/>
    </source>
</evidence>
<evidence type="ECO:0000256" key="5">
    <source>
        <dbReference type="ARBA" id="ARBA00023136"/>
    </source>
</evidence>
<proteinExistence type="predicted"/>
<gene>
    <name evidence="8" type="ORF">ENV62_00250</name>
</gene>
<dbReference type="Pfam" id="PF00482">
    <property type="entry name" value="T2SSF"/>
    <property type="match status" value="1"/>
</dbReference>
<organism evidence="8">
    <name type="scientific">Desulfobacca acetoxidans</name>
    <dbReference type="NCBI Taxonomy" id="60893"/>
    <lineage>
        <taxon>Bacteria</taxon>
        <taxon>Pseudomonadati</taxon>
        <taxon>Thermodesulfobacteriota</taxon>
        <taxon>Desulfobaccia</taxon>
        <taxon>Desulfobaccales</taxon>
        <taxon>Desulfobaccaceae</taxon>
        <taxon>Desulfobacca</taxon>
    </lineage>
</organism>
<accession>A0A7C3SHK4</accession>
<feature type="transmembrane region" description="Helical" evidence="6">
    <location>
        <begin position="104"/>
        <end position="128"/>
    </location>
</feature>
<evidence type="ECO:0000256" key="1">
    <source>
        <dbReference type="ARBA" id="ARBA00004651"/>
    </source>
</evidence>
<evidence type="ECO:0000259" key="7">
    <source>
        <dbReference type="Pfam" id="PF00482"/>
    </source>
</evidence>
<dbReference type="PANTHER" id="PTHR35007">
    <property type="entry name" value="INTEGRAL MEMBRANE PROTEIN-RELATED"/>
    <property type="match status" value="1"/>
</dbReference>
<dbReference type="GO" id="GO:0005886">
    <property type="term" value="C:plasma membrane"/>
    <property type="evidence" value="ECO:0007669"/>
    <property type="project" value="UniProtKB-SubCell"/>
</dbReference>
<dbReference type="EMBL" id="DTHB01000005">
    <property type="protein sequence ID" value="HGB13664.1"/>
    <property type="molecule type" value="Genomic_DNA"/>
</dbReference>
<keyword evidence="3 6" id="KW-0812">Transmembrane</keyword>
<evidence type="ECO:0000256" key="6">
    <source>
        <dbReference type="SAM" id="Phobius"/>
    </source>
</evidence>
<comment type="subcellular location">
    <subcellularLocation>
        <location evidence="1">Cell membrane</location>
        <topology evidence="1">Multi-pass membrane protein</topology>
    </subcellularLocation>
</comment>
<dbReference type="AlphaFoldDB" id="A0A7C3SHK4"/>
<feature type="transmembrane region" description="Helical" evidence="6">
    <location>
        <begin position="285"/>
        <end position="310"/>
    </location>
</feature>
<dbReference type="InterPro" id="IPR018076">
    <property type="entry name" value="T2SS_GspF_dom"/>
</dbReference>
<keyword evidence="5 6" id="KW-0472">Membrane</keyword>
<evidence type="ECO:0000256" key="2">
    <source>
        <dbReference type="ARBA" id="ARBA00022475"/>
    </source>
</evidence>
<feature type="transmembrane region" description="Helical" evidence="6">
    <location>
        <begin position="134"/>
        <end position="155"/>
    </location>
</feature>
<evidence type="ECO:0000256" key="3">
    <source>
        <dbReference type="ARBA" id="ARBA00022692"/>
    </source>
</evidence>
<comment type="caution">
    <text evidence="8">The sequence shown here is derived from an EMBL/GenBank/DDBJ whole genome shotgun (WGS) entry which is preliminary data.</text>
</comment>
<reference evidence="8" key="1">
    <citation type="journal article" date="2020" name="mSystems">
        <title>Genome- and Community-Level Interaction Insights into Carbon Utilization and Element Cycling Functions of Hydrothermarchaeota in Hydrothermal Sediment.</title>
        <authorList>
            <person name="Zhou Z."/>
            <person name="Liu Y."/>
            <person name="Xu W."/>
            <person name="Pan J."/>
            <person name="Luo Z.H."/>
            <person name="Li M."/>
        </authorList>
    </citation>
    <scope>NUCLEOTIDE SEQUENCE [LARGE SCALE GENOMIC DNA]</scope>
    <source>
        <strain evidence="8">SpSt-776</strain>
    </source>
</reference>
<dbReference type="PANTHER" id="PTHR35007:SF2">
    <property type="entry name" value="PILUS ASSEMBLE PROTEIN"/>
    <property type="match status" value="1"/>
</dbReference>
<protein>
    <submittedName>
        <fullName evidence="8">Type II secretion system F family protein</fullName>
    </submittedName>
</protein>
<keyword evidence="4 6" id="KW-1133">Transmembrane helix</keyword>